<comment type="similarity">
    <text evidence="1">Belongs to the AB hydrolase superfamily. Lipase family.</text>
</comment>
<keyword evidence="4" id="KW-1185">Reference proteome</keyword>
<organism evidence="3 4">
    <name type="scientific">Ophiophagus hannah</name>
    <name type="common">King cobra</name>
    <name type="synonym">Naja hannah</name>
    <dbReference type="NCBI Taxonomy" id="8665"/>
    <lineage>
        <taxon>Eukaryota</taxon>
        <taxon>Metazoa</taxon>
        <taxon>Chordata</taxon>
        <taxon>Craniata</taxon>
        <taxon>Vertebrata</taxon>
        <taxon>Euteleostomi</taxon>
        <taxon>Lepidosauria</taxon>
        <taxon>Squamata</taxon>
        <taxon>Bifurcata</taxon>
        <taxon>Unidentata</taxon>
        <taxon>Episquamata</taxon>
        <taxon>Toxicofera</taxon>
        <taxon>Serpentes</taxon>
        <taxon>Colubroidea</taxon>
        <taxon>Elapidae</taxon>
        <taxon>Elapinae</taxon>
        <taxon>Ophiophagus</taxon>
    </lineage>
</organism>
<dbReference type="GO" id="GO:0006629">
    <property type="term" value="P:lipid metabolic process"/>
    <property type="evidence" value="ECO:0007669"/>
    <property type="project" value="InterPro"/>
</dbReference>
<reference evidence="3 4" key="1">
    <citation type="journal article" date="2013" name="Proc. Natl. Acad. Sci. U.S.A.">
        <title>The king cobra genome reveals dynamic gene evolution and adaptation in the snake venom system.</title>
        <authorList>
            <person name="Vonk F.J."/>
            <person name="Casewell N.R."/>
            <person name="Henkel C.V."/>
            <person name="Heimberg A.M."/>
            <person name="Jansen H.J."/>
            <person name="McCleary R.J."/>
            <person name="Kerkkamp H.M."/>
            <person name="Vos R.A."/>
            <person name="Guerreiro I."/>
            <person name="Calvete J.J."/>
            <person name="Wuster W."/>
            <person name="Woods A.E."/>
            <person name="Logan J.M."/>
            <person name="Harrison R.A."/>
            <person name="Castoe T.A."/>
            <person name="de Koning A.P."/>
            <person name="Pollock D.D."/>
            <person name="Yandell M."/>
            <person name="Calderon D."/>
            <person name="Renjifo C."/>
            <person name="Currier R.B."/>
            <person name="Salgado D."/>
            <person name="Pla D."/>
            <person name="Sanz L."/>
            <person name="Hyder A.S."/>
            <person name="Ribeiro J.M."/>
            <person name="Arntzen J.W."/>
            <person name="van den Thillart G.E."/>
            <person name="Boetzer M."/>
            <person name="Pirovano W."/>
            <person name="Dirks R.P."/>
            <person name="Spaink H.P."/>
            <person name="Duboule D."/>
            <person name="McGlinn E."/>
            <person name="Kini R.M."/>
            <person name="Richardson M.K."/>
        </authorList>
    </citation>
    <scope>NUCLEOTIDE SEQUENCE</scope>
    <source>
        <tissue evidence="3">Blood</tissue>
    </source>
</reference>
<dbReference type="OrthoDB" id="9974421at2759"/>
<dbReference type="InterPro" id="IPR029058">
    <property type="entry name" value="AB_hydrolase_fold"/>
</dbReference>
<accession>V8NC75</accession>
<evidence type="ECO:0000256" key="1">
    <source>
        <dbReference type="ARBA" id="ARBA00010701"/>
    </source>
</evidence>
<comment type="caution">
    <text evidence="3">The sequence shown here is derived from an EMBL/GenBank/DDBJ whole genome shotgun (WGS) entry which is preliminary data.</text>
</comment>
<evidence type="ECO:0000313" key="3">
    <source>
        <dbReference type="EMBL" id="ETE59879.1"/>
    </source>
</evidence>
<gene>
    <name evidence="3" type="primary">Lipm</name>
    <name evidence="3" type="ORF">L345_14388</name>
</gene>
<feature type="non-terminal residue" evidence="3">
    <location>
        <position position="1"/>
    </location>
</feature>
<dbReference type="Proteomes" id="UP000018936">
    <property type="component" value="Unassembled WGS sequence"/>
</dbReference>
<dbReference type="Gene3D" id="3.40.50.1820">
    <property type="entry name" value="alpha/beta hydrolase"/>
    <property type="match status" value="2"/>
</dbReference>
<protein>
    <submittedName>
        <fullName evidence="3">Lipase member M</fullName>
    </submittedName>
</protein>
<proteinExistence type="inferred from homology"/>
<dbReference type="SUPFAM" id="SSF53474">
    <property type="entry name" value="alpha/beta-Hydrolases"/>
    <property type="match status" value="2"/>
</dbReference>
<evidence type="ECO:0000259" key="2">
    <source>
        <dbReference type="Pfam" id="PF04083"/>
    </source>
</evidence>
<name>V8NC75_OPHHA</name>
<feature type="domain" description="Partial AB-hydrolase lipase" evidence="2">
    <location>
        <begin position="241"/>
        <end position="302"/>
    </location>
</feature>
<dbReference type="EMBL" id="AZIM01005155">
    <property type="protein sequence ID" value="ETE59879.1"/>
    <property type="molecule type" value="Genomic_DNA"/>
</dbReference>
<evidence type="ECO:0000313" key="4">
    <source>
        <dbReference type="Proteomes" id="UP000018936"/>
    </source>
</evidence>
<dbReference type="InterPro" id="IPR006693">
    <property type="entry name" value="AB_hydrolase_lipase"/>
</dbReference>
<dbReference type="AlphaFoldDB" id="V8NC75"/>
<dbReference type="PANTHER" id="PTHR11005">
    <property type="entry name" value="LYSOSOMAL ACID LIPASE-RELATED"/>
    <property type="match status" value="1"/>
</dbReference>
<dbReference type="Pfam" id="PF04083">
    <property type="entry name" value="Abhydro_lipase"/>
    <property type="match status" value="1"/>
</dbReference>
<sequence length="601" mass="69558">MISLINIFYLFVESKPLVAFSVIPQLAAKVKMLFALGPAYTLQYAKSVLLQTIHLPEILFKIIFGTKEFCLLSPELRVQLAQMCSYQPVSMICKQALFLVGGFNEKNLNTIAKSGQFAYYDYGSKNKDIYNQRTPPLYNIEAITIPIAMWSGGQDWSAQPIEMAELQHRITNLIHKKKFPEWNHWDFICEMVSDTFMRLYDVKILKMFLFLVIFLLVLEFNDSKELSRTKRKGNPETFMNISEVLQYHGYPNEEHEILTNDGYFLTINRILGRKALEKTASQPVVLLMPGILTDCGIWLTNLPNGSLGFILADAGFDVWLANNRGSRWCKRHQHFSHKEEEFWNFSFHEMAMEDLPAIIYFILAKTGQKQLSYVSYSQGSTIGFIAFSAMPALAEKIKNFFVFGPIYLVNHIKPWYKMIIEMNQVVIKAALGRKEICVLPNRITRILTTRFCDMDLWRKTCADILLSGGGISENNVNMSRLDVIVSHLLGCTSAKALLHWKQVHETGQFKRFDYGSKNMEKYNQMTPPFYDIRIMNIPIFMWGGEKDQISTLKDTKLLLPLLSNLISYKIIPQWMHYDYLFDLDARQKLYDELVDIIHNFP</sequence>
<dbReference type="FunFam" id="3.40.50.1820:FF:000012">
    <property type="entry name" value="Lipase"/>
    <property type="match status" value="1"/>
</dbReference>